<dbReference type="PANTHER" id="PTHR10632:SF2">
    <property type="entry name" value="SULFIDE:QUINONE OXIDOREDUCTASE, MITOCHONDRIAL"/>
    <property type="match status" value="1"/>
</dbReference>
<evidence type="ECO:0000259" key="1">
    <source>
        <dbReference type="Pfam" id="PF07992"/>
    </source>
</evidence>
<protein>
    <submittedName>
        <fullName evidence="2">NAD(P)/FAD-dependent oxidoreductase</fullName>
        <ecNumber evidence="2">1.6.5.-</ecNumber>
    </submittedName>
</protein>
<dbReference type="PRINTS" id="PR00420">
    <property type="entry name" value="RNGMNOXGNASE"/>
</dbReference>
<sequence>MAPAAGDPRPTRHQIVIIGGGNAGISLAARLRRYGANGIAVVEPSSRHLYQPLFSHIAGGTAEVSEATRPQASVIPRGVTWVRDAVVDIDAAQNTIHLASGDQIRYDQLVVCPGIQKDWDAVPGLADAMASKYGASNYEIELAPKAWDLLRDLRRGTVVFNLPPGPLTCGGAAQKPMYLACDYWAQQGVLKDIRVILVVPTPTVFTEAVANKELDRKIAEYGIEVRYDSEITAVDAVARTVTVQDLGAESSLGGSETVAYDVLHAVPPQSAPDWLKATDLPKPGDPSGFVEVDPETLRSIRYPAVWSLGDAAATLNSKSGAALRQQTQVVAKNLMAVLKGKSVSAKYNNYSACPFTVSRSTVVFSEFDDQYRPKPSLPWKGIMRERRATFVLERRILPRVYWNLILKGRA</sequence>
<gene>
    <name evidence="2" type="ORF">ACFSFX_05385</name>
</gene>
<comment type="caution">
    <text evidence="2">The sequence shown here is derived from an EMBL/GenBank/DDBJ whole genome shotgun (WGS) entry which is preliminary data.</text>
</comment>
<evidence type="ECO:0000313" key="2">
    <source>
        <dbReference type="EMBL" id="MFD1846026.1"/>
    </source>
</evidence>
<dbReference type="SUPFAM" id="SSF51905">
    <property type="entry name" value="FAD/NAD(P)-binding domain"/>
    <property type="match status" value="2"/>
</dbReference>
<dbReference type="GO" id="GO:0016491">
    <property type="term" value="F:oxidoreductase activity"/>
    <property type="evidence" value="ECO:0007669"/>
    <property type="project" value="UniProtKB-KW"/>
</dbReference>
<dbReference type="EC" id="1.6.5.-" evidence="2"/>
<dbReference type="PANTHER" id="PTHR10632">
    <property type="entry name" value="SULFIDE:QUINONE OXIDOREDUCTASE"/>
    <property type="match status" value="1"/>
</dbReference>
<dbReference type="InterPro" id="IPR015904">
    <property type="entry name" value="Sulphide_quinone_reductase"/>
</dbReference>
<evidence type="ECO:0000313" key="3">
    <source>
        <dbReference type="Proteomes" id="UP001597307"/>
    </source>
</evidence>
<organism evidence="2 3">
    <name type="scientific">Arthrobacter flavus</name>
    <dbReference type="NCBI Taxonomy" id="95172"/>
    <lineage>
        <taxon>Bacteria</taxon>
        <taxon>Bacillati</taxon>
        <taxon>Actinomycetota</taxon>
        <taxon>Actinomycetes</taxon>
        <taxon>Micrococcales</taxon>
        <taxon>Micrococcaceae</taxon>
        <taxon>Arthrobacter</taxon>
    </lineage>
</organism>
<accession>A0ABW4Q691</accession>
<dbReference type="RefSeq" id="WP_343880310.1">
    <property type="nucleotide sequence ID" value="NZ_BAAAIJ010000047.1"/>
</dbReference>
<dbReference type="InterPro" id="IPR023753">
    <property type="entry name" value="FAD/NAD-binding_dom"/>
</dbReference>
<proteinExistence type="predicted"/>
<name>A0ABW4Q691_9MICC</name>
<dbReference type="InterPro" id="IPR036188">
    <property type="entry name" value="FAD/NAD-bd_sf"/>
</dbReference>
<dbReference type="Proteomes" id="UP001597307">
    <property type="component" value="Unassembled WGS sequence"/>
</dbReference>
<dbReference type="EMBL" id="JBHUGA010000011">
    <property type="protein sequence ID" value="MFD1846026.1"/>
    <property type="molecule type" value="Genomic_DNA"/>
</dbReference>
<reference evidence="3" key="1">
    <citation type="journal article" date="2019" name="Int. J. Syst. Evol. Microbiol.">
        <title>The Global Catalogue of Microorganisms (GCM) 10K type strain sequencing project: providing services to taxonomists for standard genome sequencing and annotation.</title>
        <authorList>
            <consortium name="The Broad Institute Genomics Platform"/>
            <consortium name="The Broad Institute Genome Sequencing Center for Infectious Disease"/>
            <person name="Wu L."/>
            <person name="Ma J."/>
        </authorList>
    </citation>
    <scope>NUCLEOTIDE SEQUENCE [LARGE SCALE GENOMIC DNA]</scope>
    <source>
        <strain evidence="3">JCM 11496</strain>
    </source>
</reference>
<keyword evidence="3" id="KW-1185">Reference proteome</keyword>
<feature type="domain" description="FAD/NAD(P)-binding" evidence="1">
    <location>
        <begin position="14"/>
        <end position="318"/>
    </location>
</feature>
<keyword evidence="2" id="KW-0560">Oxidoreductase</keyword>
<dbReference type="Pfam" id="PF07992">
    <property type="entry name" value="Pyr_redox_2"/>
    <property type="match status" value="1"/>
</dbReference>
<dbReference type="Gene3D" id="3.50.50.60">
    <property type="entry name" value="FAD/NAD(P)-binding domain"/>
    <property type="match status" value="2"/>
</dbReference>